<name>A0A2A9P2Q3_OPHUN</name>
<protein>
    <submittedName>
        <fullName evidence="2">Uncharacterized protein</fullName>
    </submittedName>
</protein>
<reference evidence="2 3" key="2">
    <citation type="journal article" date="2017" name="Sci. Rep.">
        <title>Ant-infecting Ophiocordyceps genomes reveal a high diversity of potential behavioral manipulation genes and a possible major role for enterotoxins.</title>
        <authorList>
            <person name="de Bekker C."/>
            <person name="Ohm R.A."/>
            <person name="Evans H.C."/>
            <person name="Brachmann A."/>
            <person name="Hughes D.P."/>
        </authorList>
    </citation>
    <scope>NUCLEOTIDE SEQUENCE [LARGE SCALE GENOMIC DNA]</scope>
    <source>
        <strain evidence="2 3">SC16a</strain>
    </source>
</reference>
<feature type="compositionally biased region" description="Basic and acidic residues" evidence="1">
    <location>
        <begin position="174"/>
        <end position="188"/>
    </location>
</feature>
<organism evidence="2 3">
    <name type="scientific">Ophiocordyceps unilateralis</name>
    <name type="common">Zombie-ant fungus</name>
    <name type="synonym">Torrubia unilateralis</name>
    <dbReference type="NCBI Taxonomy" id="268505"/>
    <lineage>
        <taxon>Eukaryota</taxon>
        <taxon>Fungi</taxon>
        <taxon>Dikarya</taxon>
        <taxon>Ascomycota</taxon>
        <taxon>Pezizomycotina</taxon>
        <taxon>Sordariomycetes</taxon>
        <taxon>Hypocreomycetidae</taxon>
        <taxon>Hypocreales</taxon>
        <taxon>Ophiocordycipitaceae</taxon>
        <taxon>Ophiocordyceps</taxon>
    </lineage>
</organism>
<evidence type="ECO:0000313" key="3">
    <source>
        <dbReference type="Proteomes" id="UP000037136"/>
    </source>
</evidence>
<sequence length="188" mass="21000">MRAHRARRGWNSSRLESGTSMITGAGTVIVSLLSVQQLPRVDELSQSDGSDVTQRRQFQSSELHGRQIHVAKGNHVGDLHQRVHGLQRQQRVDVKDVAGKHVGEDGQIDMVVESEALEGVQVERVDALQVVEVLLRKHQTVEAARVESAPRLQSRRPAHHGLRSRRRLTQGSKGTEDESPDLHFVEID</sequence>
<dbReference type="Proteomes" id="UP000037136">
    <property type="component" value="Unassembled WGS sequence"/>
</dbReference>
<feature type="region of interest" description="Disordered" evidence="1">
    <location>
        <begin position="145"/>
        <end position="188"/>
    </location>
</feature>
<reference evidence="2 3" key="1">
    <citation type="journal article" date="2015" name="BMC Genomics">
        <title>Gene expression during zombie ant biting behavior reflects the complexity underlying fungal parasitic behavioral manipulation.</title>
        <authorList>
            <person name="de Bekker C."/>
            <person name="Ohm R.A."/>
            <person name="Loreto R.G."/>
            <person name="Sebastian A."/>
            <person name="Albert I."/>
            <person name="Merrow M."/>
            <person name="Brachmann A."/>
            <person name="Hughes D.P."/>
        </authorList>
    </citation>
    <scope>NUCLEOTIDE SEQUENCE [LARGE SCALE GENOMIC DNA]</scope>
    <source>
        <strain evidence="2 3">SC16a</strain>
    </source>
</reference>
<gene>
    <name evidence="2" type="ORF">XA68_10494</name>
</gene>
<evidence type="ECO:0000256" key="1">
    <source>
        <dbReference type="SAM" id="MobiDB-lite"/>
    </source>
</evidence>
<keyword evidence="3" id="KW-1185">Reference proteome</keyword>
<feature type="compositionally biased region" description="Basic residues" evidence="1">
    <location>
        <begin position="153"/>
        <end position="168"/>
    </location>
</feature>
<feature type="region of interest" description="Disordered" evidence="1">
    <location>
        <begin position="43"/>
        <end position="64"/>
    </location>
</feature>
<proteinExistence type="predicted"/>
<comment type="caution">
    <text evidence="2">The sequence shown here is derived from an EMBL/GenBank/DDBJ whole genome shotgun (WGS) entry which is preliminary data.</text>
</comment>
<dbReference type="EMBL" id="LAZP02001116">
    <property type="protein sequence ID" value="PFH55180.1"/>
    <property type="molecule type" value="Genomic_DNA"/>
</dbReference>
<feature type="compositionally biased region" description="Polar residues" evidence="1">
    <location>
        <begin position="44"/>
        <end position="62"/>
    </location>
</feature>
<evidence type="ECO:0000313" key="2">
    <source>
        <dbReference type="EMBL" id="PFH55180.1"/>
    </source>
</evidence>
<dbReference type="AlphaFoldDB" id="A0A2A9P2Q3"/>
<accession>A0A2A9P2Q3</accession>